<comment type="caution">
    <text evidence="2">The sequence shown here is derived from an EMBL/GenBank/DDBJ whole genome shotgun (WGS) entry which is preliminary data.</text>
</comment>
<evidence type="ECO:0000256" key="1">
    <source>
        <dbReference type="SAM" id="MobiDB-lite"/>
    </source>
</evidence>
<organism evidence="2 3">
    <name type="scientific">Caerostris darwini</name>
    <dbReference type="NCBI Taxonomy" id="1538125"/>
    <lineage>
        <taxon>Eukaryota</taxon>
        <taxon>Metazoa</taxon>
        <taxon>Ecdysozoa</taxon>
        <taxon>Arthropoda</taxon>
        <taxon>Chelicerata</taxon>
        <taxon>Arachnida</taxon>
        <taxon>Araneae</taxon>
        <taxon>Araneomorphae</taxon>
        <taxon>Entelegynae</taxon>
        <taxon>Araneoidea</taxon>
        <taxon>Araneidae</taxon>
        <taxon>Caerostris</taxon>
    </lineage>
</organism>
<accession>A0AAV4PWK3</accession>
<sequence>MVQNLSCFSTHSCRSEVQKGSELPSSEGPPQHASEGPPQQQGKLVPCNSCRVEYMNVSLNPKWSRTLVVSVLVVLLILVDVRFKRAQSCHLLKDPLNMPASKENLRHCNPETPGRTHFSGRGGA</sequence>
<evidence type="ECO:0000313" key="2">
    <source>
        <dbReference type="EMBL" id="GIY00272.1"/>
    </source>
</evidence>
<evidence type="ECO:0000313" key="3">
    <source>
        <dbReference type="Proteomes" id="UP001054837"/>
    </source>
</evidence>
<feature type="region of interest" description="Disordered" evidence="1">
    <location>
        <begin position="18"/>
        <end position="44"/>
    </location>
</feature>
<reference evidence="2 3" key="1">
    <citation type="submission" date="2021-06" db="EMBL/GenBank/DDBJ databases">
        <title>Caerostris darwini draft genome.</title>
        <authorList>
            <person name="Kono N."/>
            <person name="Arakawa K."/>
        </authorList>
    </citation>
    <scope>NUCLEOTIDE SEQUENCE [LARGE SCALE GENOMIC DNA]</scope>
</reference>
<name>A0AAV4PWK3_9ARAC</name>
<proteinExistence type="predicted"/>
<dbReference type="EMBL" id="BPLQ01003400">
    <property type="protein sequence ID" value="GIY00272.1"/>
    <property type="molecule type" value="Genomic_DNA"/>
</dbReference>
<protein>
    <submittedName>
        <fullName evidence="2">Uncharacterized protein</fullName>
    </submittedName>
</protein>
<dbReference type="Proteomes" id="UP001054837">
    <property type="component" value="Unassembled WGS sequence"/>
</dbReference>
<gene>
    <name evidence="2" type="ORF">CDAR_544981</name>
</gene>
<dbReference type="AlphaFoldDB" id="A0AAV4PWK3"/>
<keyword evidence="3" id="KW-1185">Reference proteome</keyword>